<dbReference type="RefSeq" id="WP_067281804.1">
    <property type="nucleotide sequence ID" value="NZ_LOHS01000101.1"/>
</dbReference>
<evidence type="ECO:0008006" key="4">
    <source>
        <dbReference type="Google" id="ProtNLM"/>
    </source>
</evidence>
<feature type="signal peptide" evidence="1">
    <location>
        <begin position="1"/>
        <end position="32"/>
    </location>
</feature>
<evidence type="ECO:0000313" key="3">
    <source>
        <dbReference type="Proteomes" id="UP000077381"/>
    </source>
</evidence>
<evidence type="ECO:0000256" key="1">
    <source>
        <dbReference type="SAM" id="SignalP"/>
    </source>
</evidence>
<dbReference type="Pfam" id="PF19871">
    <property type="entry name" value="DUF6344"/>
    <property type="match status" value="1"/>
</dbReference>
<name>A0A177HNS3_9ACTN</name>
<sequence length="109" mass="11378">MAANKVIKLWTVLLSAVLAVLAALGFSTTATAAPAVQQPTESCNGTADATVPAPHAVHWRPPFVRSLPPTMKQRIHAEAHGSSPTCRRLPAFDAAAMTGRADVTEVPAL</sequence>
<gene>
    <name evidence="2" type="ORF">STSP_48550</name>
</gene>
<evidence type="ECO:0000313" key="2">
    <source>
        <dbReference type="EMBL" id="OAH11848.1"/>
    </source>
</evidence>
<feature type="chain" id="PRO_5008063082" description="Secreted protein" evidence="1">
    <location>
        <begin position="33"/>
        <end position="109"/>
    </location>
</feature>
<keyword evidence="3" id="KW-1185">Reference proteome</keyword>
<dbReference type="PATRIC" id="fig|1716141.3.peg.5098"/>
<dbReference type="Proteomes" id="UP000077381">
    <property type="component" value="Unassembled WGS sequence"/>
</dbReference>
<accession>A0A177HNS3</accession>
<proteinExistence type="predicted"/>
<protein>
    <recommendedName>
        <fullName evidence="4">Secreted protein</fullName>
    </recommendedName>
</protein>
<dbReference type="AlphaFoldDB" id="A0A177HNS3"/>
<dbReference type="InterPro" id="IPR045925">
    <property type="entry name" value="DUF6344"/>
</dbReference>
<organism evidence="2 3">
    <name type="scientific">Streptomyces jeddahensis</name>
    <dbReference type="NCBI Taxonomy" id="1716141"/>
    <lineage>
        <taxon>Bacteria</taxon>
        <taxon>Bacillati</taxon>
        <taxon>Actinomycetota</taxon>
        <taxon>Actinomycetes</taxon>
        <taxon>Kitasatosporales</taxon>
        <taxon>Streptomycetaceae</taxon>
        <taxon>Streptomyces</taxon>
    </lineage>
</organism>
<comment type="caution">
    <text evidence="2">The sequence shown here is derived from an EMBL/GenBank/DDBJ whole genome shotgun (WGS) entry which is preliminary data.</text>
</comment>
<dbReference type="EMBL" id="LOHS01000101">
    <property type="protein sequence ID" value="OAH11848.1"/>
    <property type="molecule type" value="Genomic_DNA"/>
</dbReference>
<dbReference type="OrthoDB" id="4327235at2"/>
<dbReference type="STRING" id="1716141.STSP_48550"/>
<reference evidence="2 3" key="1">
    <citation type="submission" date="2015-12" db="EMBL/GenBank/DDBJ databases">
        <title>Genome sequence of Streptomyces sp. G25.</title>
        <authorList>
            <person name="Poehlein A."/>
            <person name="Roettig A."/>
            <person name="Hiessl S."/>
            <person name="Hauschild P."/>
            <person name="Schauer J."/>
            <person name="Madkour M.H."/>
            <person name="Al-Ansari A.M."/>
            <person name="Almakishah N.H."/>
            <person name="Steinbuechel A."/>
            <person name="Daniel R."/>
        </authorList>
    </citation>
    <scope>NUCLEOTIDE SEQUENCE [LARGE SCALE GENOMIC DNA]</scope>
    <source>
        <strain evidence="3">G25(2015)</strain>
    </source>
</reference>
<keyword evidence="1" id="KW-0732">Signal</keyword>